<feature type="region of interest" description="Disordered" evidence="1">
    <location>
        <begin position="37"/>
        <end position="73"/>
    </location>
</feature>
<evidence type="ECO:0000313" key="3">
    <source>
        <dbReference type="Proteomes" id="UP000000560"/>
    </source>
</evidence>
<accession>C8VLN4</accession>
<dbReference type="EMBL" id="BN001307">
    <property type="protein sequence ID" value="CBF86095.1"/>
    <property type="molecule type" value="Genomic_DNA"/>
</dbReference>
<reference evidence="3" key="1">
    <citation type="journal article" date="2005" name="Nature">
        <title>Sequencing of Aspergillus nidulans and comparative analysis with A. fumigatus and A. oryzae.</title>
        <authorList>
            <person name="Galagan J.E."/>
            <person name="Calvo S.E."/>
            <person name="Cuomo C."/>
            <person name="Ma L.J."/>
            <person name="Wortman J.R."/>
            <person name="Batzoglou S."/>
            <person name="Lee S.I."/>
            <person name="Basturkmen M."/>
            <person name="Spevak C.C."/>
            <person name="Clutterbuck J."/>
            <person name="Kapitonov V."/>
            <person name="Jurka J."/>
            <person name="Scazzocchio C."/>
            <person name="Farman M."/>
            <person name="Butler J."/>
            <person name="Purcell S."/>
            <person name="Harris S."/>
            <person name="Braus G.H."/>
            <person name="Draht O."/>
            <person name="Busch S."/>
            <person name="D'Enfert C."/>
            <person name="Bouchier C."/>
            <person name="Goldman G.H."/>
            <person name="Bell-Pedersen D."/>
            <person name="Griffiths-Jones S."/>
            <person name="Doonan J.H."/>
            <person name="Yu J."/>
            <person name="Vienken K."/>
            <person name="Pain A."/>
            <person name="Freitag M."/>
            <person name="Selker E.U."/>
            <person name="Archer D.B."/>
            <person name="Penalva M.A."/>
            <person name="Oakley B.R."/>
            <person name="Momany M."/>
            <person name="Tanaka T."/>
            <person name="Kumagai T."/>
            <person name="Asai K."/>
            <person name="Machida M."/>
            <person name="Nierman W.C."/>
            <person name="Denning D.W."/>
            <person name="Caddick M."/>
            <person name="Hynes M."/>
            <person name="Paoletti M."/>
            <person name="Fischer R."/>
            <person name="Miller B."/>
            <person name="Dyer P."/>
            <person name="Sachs M.S."/>
            <person name="Osmani S.A."/>
            <person name="Birren B.W."/>
        </authorList>
    </citation>
    <scope>NUCLEOTIDE SEQUENCE [LARGE SCALE GENOMIC DNA]</scope>
    <source>
        <strain evidence="3">FGSC A4 / ATCC 38163 / CBS 112.46 / NRRL 194 / M139</strain>
    </source>
</reference>
<sequence>MSRTRSPALRQWSPLDRSTLLFTTPGRSSILLTIGEHSSCKPNNRNPSLPRPRPFHTTCPHSAAHPAPSTRRRIDARLSRAKPAFPGRQLLNDSPKGQPTQNEAVNARLEFLKVRGLSLASEMLHDGVIDKSVTPGKFKRIGTALIMNASSISPSRDAITGIAEGEGVHVDVVYDIGREVLRGDQRMERWLQDSCQLANVRMANFRVAAWQLKMCHGHQSIYDAKFHTEPRLTPSIALVEMLATRPERDEEGRDTRDPRAMVLWAKFQGLRGHYREAIRLVQEVMRLIEPSRTHPRRNENPTINGMVEPPWELYMWLRREEKKAGRGRRANGKGVVDTNTESLDTDEEAAMRLGAIEYQDPSMLMRYAQYCKERHQMDLYEEHMGKAAASGYKDACRKLGNYYYLVATGQYPRRGARPAESADKPGTQELHREVTDREVANDPEGFFAKLFSYFGPRPLSAYRSLAMEWWRVGWAQGCASSGLNLARLLQEEGDKVNAEKIIKEVQDGTAQPKHLPQAAKITLDNFVLEDKASRQPLLDL</sequence>
<protein>
    <submittedName>
        <fullName evidence="2">Uncharacterized protein</fullName>
    </submittedName>
</protein>
<proteinExistence type="predicted"/>
<keyword evidence="3" id="KW-1185">Reference proteome</keyword>
<evidence type="ECO:0000313" key="2">
    <source>
        <dbReference type="EMBL" id="CBF86095.1"/>
    </source>
</evidence>
<dbReference type="InParanoid" id="Q5BBM2"/>
<dbReference type="STRING" id="227321.Q5BBM2"/>
<name>Q5BBM2_EMENI</name>
<dbReference type="AlphaFoldDB" id="Q5BBM2"/>
<dbReference type="OrthoDB" id="250175at2759"/>
<dbReference type="GeneID" id="2875116"/>
<reference evidence="3" key="2">
    <citation type="journal article" date="2009" name="Fungal Genet. Biol.">
        <title>The 2008 update of the Aspergillus nidulans genome annotation: a community effort.</title>
        <authorList>
            <person name="Wortman J.R."/>
            <person name="Gilsenan J.M."/>
            <person name="Joardar V."/>
            <person name="Deegan J."/>
            <person name="Clutterbuck J."/>
            <person name="Andersen M.R."/>
            <person name="Archer D."/>
            <person name="Bencina M."/>
            <person name="Braus G."/>
            <person name="Coutinho P."/>
            <person name="von Dohren H."/>
            <person name="Doonan J."/>
            <person name="Driessen A.J."/>
            <person name="Durek P."/>
            <person name="Espeso E."/>
            <person name="Fekete E."/>
            <person name="Flipphi M."/>
            <person name="Estrada C.G."/>
            <person name="Geysens S."/>
            <person name="Goldman G."/>
            <person name="de Groot P.W."/>
            <person name="Hansen K."/>
            <person name="Harris S.D."/>
            <person name="Heinekamp T."/>
            <person name="Helmstaedt K."/>
            <person name="Henrissat B."/>
            <person name="Hofmann G."/>
            <person name="Homan T."/>
            <person name="Horio T."/>
            <person name="Horiuchi H."/>
            <person name="James S."/>
            <person name="Jones M."/>
            <person name="Karaffa L."/>
            <person name="Karanyi Z."/>
            <person name="Kato M."/>
            <person name="Keller N."/>
            <person name="Kelly D.E."/>
            <person name="Kiel J.A."/>
            <person name="Kim J.M."/>
            <person name="van der Klei I.J."/>
            <person name="Klis F.M."/>
            <person name="Kovalchuk A."/>
            <person name="Krasevec N."/>
            <person name="Kubicek C.P."/>
            <person name="Liu B."/>
            <person name="Maccabe A."/>
            <person name="Meyer V."/>
            <person name="Mirabito P."/>
            <person name="Miskei M."/>
            <person name="Mos M."/>
            <person name="Mullins J."/>
            <person name="Nelson D.R."/>
            <person name="Nielsen J."/>
            <person name="Oakley B.R."/>
            <person name="Osmani S.A."/>
            <person name="Pakula T."/>
            <person name="Paszewski A."/>
            <person name="Paulsen I."/>
            <person name="Pilsyk S."/>
            <person name="Pocsi I."/>
            <person name="Punt P.J."/>
            <person name="Ram A.F."/>
            <person name="Ren Q."/>
            <person name="Robellet X."/>
            <person name="Robson G."/>
            <person name="Seiboth B."/>
            <person name="van Solingen P."/>
            <person name="Specht T."/>
            <person name="Sun J."/>
            <person name="Taheri-Talesh N."/>
            <person name="Takeshita N."/>
            <person name="Ussery D."/>
            <person name="vanKuyk P.A."/>
            <person name="Visser H."/>
            <person name="van de Vondervoort P.J."/>
            <person name="de Vries R.P."/>
            <person name="Walton J."/>
            <person name="Xiang X."/>
            <person name="Xiong Y."/>
            <person name="Zeng A.P."/>
            <person name="Brandt B.W."/>
            <person name="Cornell M.J."/>
            <person name="van den Hondel C.A."/>
            <person name="Visser J."/>
            <person name="Oliver S.G."/>
            <person name="Turner G."/>
        </authorList>
    </citation>
    <scope>GENOME REANNOTATION</scope>
    <source>
        <strain evidence="3">FGSC A4 / ATCC 38163 / CBS 112.46 / NRRL 194 / M139</strain>
    </source>
</reference>
<gene>
    <name evidence="2" type="ORF">ANIA_02058</name>
</gene>
<dbReference type="OMA" id="NFYYLTS"/>
<dbReference type="VEuPathDB" id="FungiDB:AN2058"/>
<accession>Q5BBM2</accession>
<organism evidence="2 3">
    <name type="scientific">Emericella nidulans (strain FGSC A4 / ATCC 38163 / CBS 112.46 / NRRL 194 / M139)</name>
    <name type="common">Aspergillus nidulans</name>
    <dbReference type="NCBI Taxonomy" id="227321"/>
    <lineage>
        <taxon>Eukaryota</taxon>
        <taxon>Fungi</taxon>
        <taxon>Dikarya</taxon>
        <taxon>Ascomycota</taxon>
        <taxon>Pezizomycotina</taxon>
        <taxon>Eurotiomycetes</taxon>
        <taxon>Eurotiomycetidae</taxon>
        <taxon>Eurotiales</taxon>
        <taxon>Aspergillaceae</taxon>
        <taxon>Aspergillus</taxon>
        <taxon>Aspergillus subgen. Nidulantes</taxon>
    </lineage>
</organism>
<dbReference type="HOGENOM" id="CLU_042293_0_0_1"/>
<dbReference type="RefSeq" id="XP_659662.1">
    <property type="nucleotide sequence ID" value="XM_654570.1"/>
</dbReference>
<dbReference type="eggNOG" id="ENOG502R8TH">
    <property type="taxonomic scope" value="Eukaryota"/>
</dbReference>
<dbReference type="KEGG" id="ani:ANIA_02058"/>
<dbReference type="Proteomes" id="UP000000560">
    <property type="component" value="Chromosome VII"/>
</dbReference>
<evidence type="ECO:0000256" key="1">
    <source>
        <dbReference type="SAM" id="MobiDB-lite"/>
    </source>
</evidence>